<gene>
    <name evidence="1" type="ORF">METZ01_LOCUS514511</name>
</gene>
<organism evidence="1">
    <name type="scientific">marine metagenome</name>
    <dbReference type="NCBI Taxonomy" id="408172"/>
    <lineage>
        <taxon>unclassified sequences</taxon>
        <taxon>metagenomes</taxon>
        <taxon>ecological metagenomes</taxon>
    </lineage>
</organism>
<evidence type="ECO:0000313" key="1">
    <source>
        <dbReference type="EMBL" id="SVE61657.1"/>
    </source>
</evidence>
<protein>
    <submittedName>
        <fullName evidence="1">Uncharacterized protein</fullName>
    </submittedName>
</protein>
<dbReference type="AlphaFoldDB" id="A0A383EXP7"/>
<reference evidence="1" key="1">
    <citation type="submission" date="2018-05" db="EMBL/GenBank/DDBJ databases">
        <authorList>
            <person name="Lanie J.A."/>
            <person name="Ng W.-L."/>
            <person name="Kazmierczak K.M."/>
            <person name="Andrzejewski T.M."/>
            <person name="Davidsen T.M."/>
            <person name="Wayne K.J."/>
            <person name="Tettelin H."/>
            <person name="Glass J.I."/>
            <person name="Rusch D."/>
            <person name="Podicherti R."/>
            <person name="Tsui H.-C.T."/>
            <person name="Winkler M.E."/>
        </authorList>
    </citation>
    <scope>NUCLEOTIDE SEQUENCE</scope>
</reference>
<name>A0A383EXP7_9ZZZZ</name>
<dbReference type="EMBL" id="UINC01229796">
    <property type="protein sequence ID" value="SVE61657.1"/>
    <property type="molecule type" value="Genomic_DNA"/>
</dbReference>
<sequence length="213" mass="24062">REALDETLDGHLAGVLIRLDGAENYMQLVREVAAMGEVARVELQALISVQRLLEEDEWEAFKGRKQTIVASACQALEDLSSSEDGGASERVNLHEDEKIRSLISDRPHRLTSDPSGVMMYLRTYKNSLNRFGAADPDSDFLLASILVRLDQADEYPELLERVFEIGTPAFTALHNVFEQIPERDMKKREILKQARILWGRLLAKARAKTKGKK</sequence>
<feature type="non-terminal residue" evidence="1">
    <location>
        <position position="1"/>
    </location>
</feature>
<accession>A0A383EXP7</accession>
<proteinExistence type="predicted"/>